<accession>A0ABV1X6T1</accession>
<evidence type="ECO:0000313" key="3">
    <source>
        <dbReference type="EMBL" id="MER7184731.1"/>
    </source>
</evidence>
<sequence length="64" mass="5543">MKRVAIAAISAPILALGAGAGIASAATHAAPDHVVTYQDNGGGGGGGGHGGGGGGGHGGGGGGR</sequence>
<feature type="signal peptide" evidence="2">
    <location>
        <begin position="1"/>
        <end position="25"/>
    </location>
</feature>
<evidence type="ECO:0000256" key="1">
    <source>
        <dbReference type="SAM" id="MobiDB-lite"/>
    </source>
</evidence>
<dbReference type="EMBL" id="JBEPEK010000361">
    <property type="protein sequence ID" value="MER7184731.1"/>
    <property type="molecule type" value="Genomic_DNA"/>
</dbReference>
<keyword evidence="4" id="KW-1185">Reference proteome</keyword>
<comment type="caution">
    <text evidence="3">The sequence shown here is derived from an EMBL/GenBank/DDBJ whole genome shotgun (WGS) entry which is preliminary data.</text>
</comment>
<feature type="chain" id="PRO_5045846672" evidence="2">
    <location>
        <begin position="26"/>
        <end position="64"/>
    </location>
</feature>
<dbReference type="RefSeq" id="WP_350787096.1">
    <property type="nucleotide sequence ID" value="NZ_JBEPEK010000361.1"/>
</dbReference>
<feature type="region of interest" description="Disordered" evidence="1">
    <location>
        <begin position="36"/>
        <end position="64"/>
    </location>
</feature>
<reference evidence="3 4" key="1">
    <citation type="submission" date="2024-06" db="EMBL/GenBank/DDBJ databases">
        <title>The Natural Products Discovery Center: Release of the First 8490 Sequenced Strains for Exploring Actinobacteria Biosynthetic Diversity.</title>
        <authorList>
            <person name="Kalkreuter E."/>
            <person name="Kautsar S.A."/>
            <person name="Yang D."/>
            <person name="Bader C.D."/>
            <person name="Teijaro C.N."/>
            <person name="Fluegel L."/>
            <person name="Davis C.M."/>
            <person name="Simpson J.R."/>
            <person name="Lauterbach L."/>
            <person name="Steele A.D."/>
            <person name="Gui C."/>
            <person name="Meng S."/>
            <person name="Li G."/>
            <person name="Viehrig K."/>
            <person name="Ye F."/>
            <person name="Su P."/>
            <person name="Kiefer A.F."/>
            <person name="Nichols A."/>
            <person name="Cepeda A.J."/>
            <person name="Yan W."/>
            <person name="Fan B."/>
            <person name="Jiang Y."/>
            <person name="Adhikari A."/>
            <person name="Zheng C.-J."/>
            <person name="Schuster L."/>
            <person name="Cowan T.M."/>
            <person name="Smanski M.J."/>
            <person name="Chevrette M.G."/>
            <person name="De Carvalho L.P.S."/>
            <person name="Shen B."/>
        </authorList>
    </citation>
    <scope>NUCLEOTIDE SEQUENCE [LARGE SCALE GENOMIC DNA]</scope>
    <source>
        <strain evidence="3 4">NPDC000234</strain>
    </source>
</reference>
<proteinExistence type="predicted"/>
<organism evidence="3 4">
    <name type="scientific">Streptomyces hyaluromycini</name>
    <dbReference type="NCBI Taxonomy" id="1377993"/>
    <lineage>
        <taxon>Bacteria</taxon>
        <taxon>Bacillati</taxon>
        <taxon>Actinomycetota</taxon>
        <taxon>Actinomycetes</taxon>
        <taxon>Kitasatosporales</taxon>
        <taxon>Streptomycetaceae</taxon>
        <taxon>Streptomyces</taxon>
    </lineage>
</organism>
<evidence type="ECO:0000313" key="4">
    <source>
        <dbReference type="Proteomes" id="UP001474181"/>
    </source>
</evidence>
<gene>
    <name evidence="3" type="ORF">ABT404_35605</name>
</gene>
<evidence type="ECO:0000256" key="2">
    <source>
        <dbReference type="SAM" id="SignalP"/>
    </source>
</evidence>
<name>A0ABV1X6T1_9ACTN</name>
<feature type="compositionally biased region" description="Gly residues" evidence="1">
    <location>
        <begin position="40"/>
        <end position="64"/>
    </location>
</feature>
<keyword evidence="2" id="KW-0732">Signal</keyword>
<dbReference type="Proteomes" id="UP001474181">
    <property type="component" value="Unassembled WGS sequence"/>
</dbReference>
<protein>
    <submittedName>
        <fullName evidence="3">Uncharacterized protein</fullName>
    </submittedName>
</protein>